<name>A0A0D7ARB2_9AGAR</name>
<dbReference type="AlphaFoldDB" id="A0A0D7ARB2"/>
<evidence type="ECO:0000313" key="2">
    <source>
        <dbReference type="Proteomes" id="UP000054144"/>
    </source>
</evidence>
<protein>
    <submittedName>
        <fullName evidence="1">Uncharacterized protein</fullName>
    </submittedName>
</protein>
<dbReference type="EMBL" id="KN881583">
    <property type="protein sequence ID" value="KIY53866.1"/>
    <property type="molecule type" value="Genomic_DNA"/>
</dbReference>
<sequence>MAKHGILDVAGGTIYLSLHVHTLASVKDLVASIHASAVQSGNYGKVWQRGRGRYFRGSWYGCVGSKAYILACKKLSRLVRREAPENLSRHQQSGAKVPRCARARSLAPAAARRLFMPGDLLPAKRTIYLDVFCYMILFVSTPAMPCHVFVVTNCAEALVAWSSHALLDSKGCSILRLAYGLRASARQGSTKKTGKFHPIYISGERADETSTEKSSILFSRIKGCADSENALIALPKELPALHVFNVRAGRVYPHAKQLQHSLMGHVYYWRTHLFLYWQTCSYRLMLELFAMLTDLAVGDGNPLPAGLGIQAVGRTIRNQQFAHTQRSRAPLHSDCSVRLT</sequence>
<gene>
    <name evidence="1" type="ORF">FISHEDRAFT_54855</name>
</gene>
<organism evidence="1 2">
    <name type="scientific">Fistulina hepatica ATCC 64428</name>
    <dbReference type="NCBI Taxonomy" id="1128425"/>
    <lineage>
        <taxon>Eukaryota</taxon>
        <taxon>Fungi</taxon>
        <taxon>Dikarya</taxon>
        <taxon>Basidiomycota</taxon>
        <taxon>Agaricomycotina</taxon>
        <taxon>Agaricomycetes</taxon>
        <taxon>Agaricomycetidae</taxon>
        <taxon>Agaricales</taxon>
        <taxon>Fistulinaceae</taxon>
        <taxon>Fistulina</taxon>
    </lineage>
</organism>
<dbReference type="OrthoDB" id="9975943at2759"/>
<proteinExistence type="predicted"/>
<reference evidence="1 2" key="1">
    <citation type="journal article" date="2015" name="Fungal Genet. Biol.">
        <title>Evolution of novel wood decay mechanisms in Agaricales revealed by the genome sequences of Fistulina hepatica and Cylindrobasidium torrendii.</title>
        <authorList>
            <person name="Floudas D."/>
            <person name="Held B.W."/>
            <person name="Riley R."/>
            <person name="Nagy L.G."/>
            <person name="Koehler G."/>
            <person name="Ransdell A.S."/>
            <person name="Younus H."/>
            <person name="Chow J."/>
            <person name="Chiniquy J."/>
            <person name="Lipzen A."/>
            <person name="Tritt A."/>
            <person name="Sun H."/>
            <person name="Haridas S."/>
            <person name="LaButti K."/>
            <person name="Ohm R.A."/>
            <person name="Kues U."/>
            <person name="Blanchette R.A."/>
            <person name="Grigoriev I.V."/>
            <person name="Minto R.E."/>
            <person name="Hibbett D.S."/>
        </authorList>
    </citation>
    <scope>NUCLEOTIDE SEQUENCE [LARGE SCALE GENOMIC DNA]</scope>
    <source>
        <strain evidence="1 2">ATCC 64428</strain>
    </source>
</reference>
<keyword evidence="2" id="KW-1185">Reference proteome</keyword>
<evidence type="ECO:0000313" key="1">
    <source>
        <dbReference type="EMBL" id="KIY53866.1"/>
    </source>
</evidence>
<dbReference type="Proteomes" id="UP000054144">
    <property type="component" value="Unassembled WGS sequence"/>
</dbReference>
<accession>A0A0D7ARB2</accession>